<protein>
    <submittedName>
        <fullName evidence="2">Protein YeeZ</fullName>
    </submittedName>
</protein>
<accession>A0A6J4JTM7</accession>
<dbReference type="PANTHER" id="PTHR48079">
    <property type="entry name" value="PROTEIN YEEZ"/>
    <property type="match status" value="1"/>
</dbReference>
<dbReference type="GO" id="GO:0005737">
    <property type="term" value="C:cytoplasm"/>
    <property type="evidence" value="ECO:0007669"/>
    <property type="project" value="TreeGrafter"/>
</dbReference>
<dbReference type="SUPFAM" id="SSF51735">
    <property type="entry name" value="NAD(P)-binding Rossmann-fold domains"/>
    <property type="match status" value="1"/>
</dbReference>
<evidence type="ECO:0000313" key="2">
    <source>
        <dbReference type="EMBL" id="CAA9287220.1"/>
    </source>
</evidence>
<dbReference type="Pfam" id="PF13460">
    <property type="entry name" value="NAD_binding_10"/>
    <property type="match status" value="1"/>
</dbReference>
<organism evidence="2">
    <name type="scientific">uncultured Adhaeribacter sp</name>
    <dbReference type="NCBI Taxonomy" id="448109"/>
    <lineage>
        <taxon>Bacteria</taxon>
        <taxon>Pseudomonadati</taxon>
        <taxon>Bacteroidota</taxon>
        <taxon>Cytophagia</taxon>
        <taxon>Cytophagales</taxon>
        <taxon>Hymenobacteraceae</taxon>
        <taxon>Adhaeribacter</taxon>
        <taxon>environmental samples</taxon>
    </lineage>
</organism>
<dbReference type="InterPro" id="IPR051783">
    <property type="entry name" value="NAD(P)-dependent_oxidoreduct"/>
</dbReference>
<dbReference type="CDD" id="cd05266">
    <property type="entry name" value="SDR_a4"/>
    <property type="match status" value="1"/>
</dbReference>
<gene>
    <name evidence="2" type="ORF">AVDCRST_MAG95-3744</name>
</gene>
<sequence length="274" mass="30382">MNDQGKTVSILGCGWLGLPLAEQLIWSGYQVKGSTTTPEKLNLLQAKKIEPFLLNLADSAGLENIPSFLDADSLIVSLPPRLRAGQGSQYLNQINLLTQALQQAGRVQQVLFISSTSVYQDVNAVITEAHDHQALKEDNPLRQAETLLQQSTAYKTTILRFGGLVGGNRHPGRFLAGKTNVPQPQAPVNLIHLDDCLRLCQEIITGPGQNEVYNACADHHPSREEFYSAAARALHLPPPQFNSKEPCSFKIINNEKIKAAYRYHFIHPDPMFFF</sequence>
<dbReference type="AlphaFoldDB" id="A0A6J4JTM7"/>
<feature type="domain" description="NAD(P)-binding" evidence="1">
    <location>
        <begin position="14"/>
        <end position="179"/>
    </location>
</feature>
<dbReference type="InterPro" id="IPR036291">
    <property type="entry name" value="NAD(P)-bd_dom_sf"/>
</dbReference>
<dbReference type="GO" id="GO:0004029">
    <property type="term" value="F:aldehyde dehydrogenase (NAD+) activity"/>
    <property type="evidence" value="ECO:0007669"/>
    <property type="project" value="TreeGrafter"/>
</dbReference>
<reference evidence="2" key="1">
    <citation type="submission" date="2020-02" db="EMBL/GenBank/DDBJ databases">
        <authorList>
            <person name="Meier V. D."/>
        </authorList>
    </citation>
    <scope>NUCLEOTIDE SEQUENCE</scope>
    <source>
        <strain evidence="2">AVDCRST_MAG95</strain>
    </source>
</reference>
<dbReference type="EMBL" id="CADCTJ010001174">
    <property type="protein sequence ID" value="CAA9287220.1"/>
    <property type="molecule type" value="Genomic_DNA"/>
</dbReference>
<evidence type="ECO:0000259" key="1">
    <source>
        <dbReference type="Pfam" id="PF13460"/>
    </source>
</evidence>
<dbReference type="InterPro" id="IPR016040">
    <property type="entry name" value="NAD(P)-bd_dom"/>
</dbReference>
<name>A0A6J4JTM7_9BACT</name>
<proteinExistence type="predicted"/>
<dbReference type="PANTHER" id="PTHR48079:SF6">
    <property type="entry name" value="NAD(P)-BINDING DOMAIN-CONTAINING PROTEIN-RELATED"/>
    <property type="match status" value="1"/>
</dbReference>
<dbReference type="Gene3D" id="3.40.50.720">
    <property type="entry name" value="NAD(P)-binding Rossmann-like Domain"/>
    <property type="match status" value="1"/>
</dbReference>